<dbReference type="PANTHER" id="PTHR37308">
    <property type="entry name" value="INTEGRAL MEMBRANE PROTEIN"/>
    <property type="match status" value="1"/>
</dbReference>
<reference evidence="1" key="1">
    <citation type="submission" date="2009-07" db="EMBL/GenBank/DDBJ databases">
        <authorList>
            <person name="Weinstock G."/>
            <person name="Sodergren E."/>
            <person name="Clifton S."/>
            <person name="Fulton L."/>
            <person name="Fulton B."/>
            <person name="Courtney L."/>
            <person name="Fronick C."/>
            <person name="Harrison M."/>
            <person name="Strong C."/>
            <person name="Farmer C."/>
            <person name="Delahaunty K."/>
            <person name="Markovic C."/>
            <person name="Hall O."/>
            <person name="Minx P."/>
            <person name="Tomlinson C."/>
            <person name="Mitreva M."/>
            <person name="Nelson J."/>
            <person name="Hou S."/>
            <person name="Wollam A."/>
            <person name="Pepin K.H."/>
            <person name="Johnson M."/>
            <person name="Bhonagiri V."/>
            <person name="Nash W.E."/>
            <person name="Warren W."/>
            <person name="Chinwalla A."/>
            <person name="Mardis E.R."/>
            <person name="Wilson R.K."/>
        </authorList>
    </citation>
    <scope>NUCLEOTIDE SEQUENCE [LARGE SCALE GENOMIC DNA]</scope>
    <source>
        <strain evidence="1">DSM 14469</strain>
    </source>
</reference>
<evidence type="ECO:0000313" key="2">
    <source>
        <dbReference type="Proteomes" id="UP000005561"/>
    </source>
</evidence>
<dbReference type="Proteomes" id="UP000005561">
    <property type="component" value="Unassembled WGS sequence"/>
</dbReference>
<comment type="caution">
    <text evidence="1">The sequence shown here is derived from an EMBL/GenBank/DDBJ whole genome shotgun (WGS) entry which is preliminary data.</text>
</comment>
<protein>
    <recommendedName>
        <fullName evidence="3">DUF368 domain-containing protein</fullName>
    </recommendedName>
</protein>
<dbReference type="InterPro" id="IPR007163">
    <property type="entry name" value="VCA0040-like"/>
</dbReference>
<dbReference type="AlphaFoldDB" id="C6LDL4"/>
<sequence length="288" mass="30398">MIREGINGFCMALADSVPGVSGGTVAFILGFYDSFIGSIHDLAFGRRTEKMRAVRYLAKLGTGWAVGMVLAVVALSALFESHIYGVSSLFIGFIAGAIPLIVIEEKESMREAGKGIPFCLLGIALVAGITWANGRIGGGAMDLSQFSAGMAVKLFFIGMIAISAMFLPGISGSTLLLIFGAYIPVITAVRGVLSLDFSYIPCLIFFGCGVLTGALTVVKAIKICLERFRPQTIYMILGMMIGSFYAIVMGPTTLEAPQAALSLSNFQPVAAVAGVLLVLGMQKLKARR</sequence>
<dbReference type="Pfam" id="PF04018">
    <property type="entry name" value="VCA0040-like"/>
    <property type="match status" value="1"/>
</dbReference>
<dbReference type="STRING" id="168384.SAMN05660368_01047"/>
<evidence type="ECO:0000313" key="1">
    <source>
        <dbReference type="EMBL" id="EET61068.1"/>
    </source>
</evidence>
<gene>
    <name evidence="1" type="ORF">BRYFOR_06712</name>
</gene>
<organism evidence="1 2">
    <name type="scientific">Marvinbryantia formatexigens DSM 14469</name>
    <dbReference type="NCBI Taxonomy" id="478749"/>
    <lineage>
        <taxon>Bacteria</taxon>
        <taxon>Bacillati</taxon>
        <taxon>Bacillota</taxon>
        <taxon>Clostridia</taxon>
        <taxon>Lachnospirales</taxon>
        <taxon>Lachnospiraceae</taxon>
        <taxon>Marvinbryantia</taxon>
    </lineage>
</organism>
<evidence type="ECO:0008006" key="3">
    <source>
        <dbReference type="Google" id="ProtNLM"/>
    </source>
</evidence>
<dbReference type="EMBL" id="ACCL02000007">
    <property type="protein sequence ID" value="EET61068.1"/>
    <property type="molecule type" value="Genomic_DNA"/>
</dbReference>
<dbReference type="RefSeq" id="WP_006861506.1">
    <property type="nucleotide sequence ID" value="NZ_ACCL02000007.1"/>
</dbReference>
<accession>C6LDL4</accession>
<proteinExistence type="predicted"/>
<dbReference type="OrthoDB" id="9793746at2"/>
<keyword evidence="2" id="KW-1185">Reference proteome</keyword>
<name>C6LDL4_9FIRM</name>
<dbReference type="PANTHER" id="PTHR37308:SF1">
    <property type="entry name" value="POLYPRENYL-PHOSPHATE TRANSPORTER"/>
    <property type="match status" value="1"/>
</dbReference>
<dbReference type="eggNOG" id="COG2035">
    <property type="taxonomic scope" value="Bacteria"/>
</dbReference>